<dbReference type="AlphaFoldDB" id="A0A1E7EXG7"/>
<feature type="region of interest" description="Disordered" evidence="1">
    <location>
        <begin position="277"/>
        <end position="357"/>
    </location>
</feature>
<sequence length="409" mass="45500">MATASFGRNTPLRLRIRNDNFSSCTTNNIGGPAYAYDVCVNLPPLSKDADILDGGSQYLEDMESILEGVTNTSTTETVLEECRYYAKPHLFRQHRCDLTALMTENERQRLKTKTTQGNNSPPVTCRTIGHDGLLERMEHYLAEGLIQALNNKQNNTNTKGTNTKSDDGGIPMVWTIQPTRRKNGNNSNKKKDSDKDVESHIRFKFSTDFGACFYLNEKESLEFIEILKKFSSKKLSPYSLCKMYYQVYTIDSSESRVVKCDTISSLIHEIVIATTTTSTTTNSQKEVDKTTYNDESWANGEDDDGNDGGNVATATPIATIAPNSGNNVDGSKNHDSSAAKEGTKKRRPTSSTKEESGGVVRSFLGIVRYNMWYGVSVLFLVLIIGMITQVGTKSSTELSRDVWDIQDQK</sequence>
<dbReference type="InParanoid" id="A0A1E7EXG7"/>
<evidence type="ECO:0000256" key="2">
    <source>
        <dbReference type="SAM" id="Phobius"/>
    </source>
</evidence>
<feature type="compositionally biased region" description="Basic and acidic residues" evidence="1">
    <location>
        <begin position="331"/>
        <end position="342"/>
    </location>
</feature>
<reference evidence="3 4" key="1">
    <citation type="submission" date="2016-09" db="EMBL/GenBank/DDBJ databases">
        <title>Extensive genetic diversity and differential bi-allelic expression allows diatom success in the polar Southern Ocean.</title>
        <authorList>
            <consortium name="DOE Joint Genome Institute"/>
            <person name="Mock T."/>
            <person name="Otillar R.P."/>
            <person name="Strauss J."/>
            <person name="Dupont C."/>
            <person name="Frickenhaus S."/>
            <person name="Maumus F."/>
            <person name="Mcmullan M."/>
            <person name="Sanges R."/>
            <person name="Schmutz J."/>
            <person name="Toseland A."/>
            <person name="Valas R."/>
            <person name="Veluchamy A."/>
            <person name="Ward B.J."/>
            <person name="Allen A."/>
            <person name="Barry K."/>
            <person name="Falciatore A."/>
            <person name="Ferrante M."/>
            <person name="Fortunato A.E."/>
            <person name="Gloeckner G."/>
            <person name="Gruber A."/>
            <person name="Hipkin R."/>
            <person name="Janech M."/>
            <person name="Kroth P."/>
            <person name="Leese F."/>
            <person name="Lindquist E."/>
            <person name="Lyon B.R."/>
            <person name="Martin J."/>
            <person name="Mayer C."/>
            <person name="Parker M."/>
            <person name="Quesneville H."/>
            <person name="Raymond J."/>
            <person name="Uhlig C."/>
            <person name="Valentin K.U."/>
            <person name="Worden A.Z."/>
            <person name="Armbrust E.V."/>
            <person name="Bowler C."/>
            <person name="Green B."/>
            <person name="Moulton V."/>
            <person name="Van Oosterhout C."/>
            <person name="Grigoriev I."/>
        </authorList>
    </citation>
    <scope>NUCLEOTIDE SEQUENCE [LARGE SCALE GENOMIC DNA]</scope>
    <source>
        <strain evidence="3 4">CCMP1102</strain>
    </source>
</reference>
<keyword evidence="2" id="KW-0812">Transmembrane</keyword>
<evidence type="ECO:0000313" key="4">
    <source>
        <dbReference type="Proteomes" id="UP000095751"/>
    </source>
</evidence>
<dbReference type="EMBL" id="KV784371">
    <property type="protein sequence ID" value="OEU10547.1"/>
    <property type="molecule type" value="Genomic_DNA"/>
</dbReference>
<evidence type="ECO:0000256" key="1">
    <source>
        <dbReference type="SAM" id="MobiDB-lite"/>
    </source>
</evidence>
<feature type="region of interest" description="Disordered" evidence="1">
    <location>
        <begin position="177"/>
        <end position="197"/>
    </location>
</feature>
<name>A0A1E7EXG7_9STRA</name>
<keyword evidence="2" id="KW-1133">Transmembrane helix</keyword>
<proteinExistence type="predicted"/>
<dbReference type="Proteomes" id="UP000095751">
    <property type="component" value="Unassembled WGS sequence"/>
</dbReference>
<feature type="transmembrane region" description="Helical" evidence="2">
    <location>
        <begin position="371"/>
        <end position="390"/>
    </location>
</feature>
<keyword evidence="2" id="KW-0472">Membrane</keyword>
<protein>
    <submittedName>
        <fullName evidence="3">Uncharacterized protein</fullName>
    </submittedName>
</protein>
<dbReference type="KEGG" id="fcy:FRACYDRAFT_247089"/>
<feature type="region of interest" description="Disordered" evidence="1">
    <location>
        <begin position="152"/>
        <end position="171"/>
    </location>
</feature>
<feature type="compositionally biased region" description="Low complexity" evidence="1">
    <location>
        <begin position="309"/>
        <end position="322"/>
    </location>
</feature>
<keyword evidence="4" id="KW-1185">Reference proteome</keyword>
<gene>
    <name evidence="3" type="ORF">FRACYDRAFT_247089</name>
</gene>
<accession>A0A1E7EXG7</accession>
<feature type="compositionally biased region" description="Low complexity" evidence="1">
    <location>
        <begin position="152"/>
        <end position="163"/>
    </location>
</feature>
<evidence type="ECO:0000313" key="3">
    <source>
        <dbReference type="EMBL" id="OEU10547.1"/>
    </source>
</evidence>
<organism evidence="3 4">
    <name type="scientific">Fragilariopsis cylindrus CCMP1102</name>
    <dbReference type="NCBI Taxonomy" id="635003"/>
    <lineage>
        <taxon>Eukaryota</taxon>
        <taxon>Sar</taxon>
        <taxon>Stramenopiles</taxon>
        <taxon>Ochrophyta</taxon>
        <taxon>Bacillariophyta</taxon>
        <taxon>Bacillariophyceae</taxon>
        <taxon>Bacillariophycidae</taxon>
        <taxon>Bacillariales</taxon>
        <taxon>Bacillariaceae</taxon>
        <taxon>Fragilariopsis</taxon>
    </lineage>
</organism>